<dbReference type="Pfam" id="PF00990">
    <property type="entry name" value="GGDEF"/>
    <property type="match status" value="1"/>
</dbReference>
<dbReference type="InterPro" id="IPR050706">
    <property type="entry name" value="Cyclic-di-GMP_PDE-like"/>
</dbReference>
<evidence type="ECO:0000313" key="4">
    <source>
        <dbReference type="Proteomes" id="UP000229757"/>
    </source>
</evidence>
<dbReference type="NCBIfam" id="TIGR00254">
    <property type="entry name" value="GGDEF"/>
    <property type="match status" value="1"/>
</dbReference>
<dbReference type="Gene3D" id="3.30.450.40">
    <property type="match status" value="1"/>
</dbReference>
<evidence type="ECO:0000313" key="3">
    <source>
        <dbReference type="EMBL" id="ATX75683.1"/>
    </source>
</evidence>
<name>A0A2K8KL76_9GAMM</name>
<dbReference type="EMBL" id="CP011797">
    <property type="protein sequence ID" value="ATX75683.1"/>
    <property type="molecule type" value="Genomic_DNA"/>
</dbReference>
<dbReference type="GO" id="GO:0071111">
    <property type="term" value="F:cyclic-guanylate-specific phosphodiesterase activity"/>
    <property type="evidence" value="ECO:0007669"/>
    <property type="project" value="InterPro"/>
</dbReference>
<keyword evidence="1" id="KW-0802">TPR repeat</keyword>
<evidence type="ECO:0000259" key="2">
    <source>
        <dbReference type="PROSITE" id="PS50887"/>
    </source>
</evidence>
<dbReference type="InterPro" id="IPR011990">
    <property type="entry name" value="TPR-like_helical_dom_sf"/>
</dbReference>
<dbReference type="SMART" id="SM00065">
    <property type="entry name" value="GAF"/>
    <property type="match status" value="1"/>
</dbReference>
<dbReference type="SUPFAM" id="SSF55781">
    <property type="entry name" value="GAF domain-like"/>
    <property type="match status" value="1"/>
</dbReference>
<dbReference type="InterPro" id="IPR003018">
    <property type="entry name" value="GAF"/>
</dbReference>
<reference evidence="3 4" key="1">
    <citation type="journal article" date="2017" name="Environ. Microbiol.">
        <title>Genomic and physiological analyses of 'Reinekea forsetii' reveal a versatile opportunistic lifestyle during spring algae blooms.</title>
        <authorList>
            <person name="Avci B."/>
            <person name="Hahnke R.L."/>
            <person name="Chafee M."/>
            <person name="Fischer T."/>
            <person name="Gruber-Vodicka H."/>
            <person name="Tegetmeyer H.E."/>
            <person name="Harder J."/>
            <person name="Fuchs B.M."/>
            <person name="Amann R.I."/>
            <person name="Teeling H."/>
        </authorList>
    </citation>
    <scope>NUCLEOTIDE SEQUENCE [LARGE SCALE GENOMIC DNA]</scope>
    <source>
        <strain evidence="3 4">Hel1_31_D35</strain>
    </source>
</reference>
<dbReference type="SMART" id="SM00267">
    <property type="entry name" value="GGDEF"/>
    <property type="match status" value="1"/>
</dbReference>
<dbReference type="CDD" id="cd01949">
    <property type="entry name" value="GGDEF"/>
    <property type="match status" value="1"/>
</dbReference>
<proteinExistence type="predicted"/>
<feature type="repeat" description="TPR" evidence="1">
    <location>
        <begin position="85"/>
        <end position="118"/>
    </location>
</feature>
<organism evidence="3 4">
    <name type="scientific">Reinekea forsetii</name>
    <dbReference type="NCBI Taxonomy" id="1336806"/>
    <lineage>
        <taxon>Bacteria</taxon>
        <taxon>Pseudomonadati</taxon>
        <taxon>Pseudomonadota</taxon>
        <taxon>Gammaproteobacteria</taxon>
        <taxon>Oceanospirillales</taxon>
        <taxon>Saccharospirillaceae</taxon>
        <taxon>Reinekea</taxon>
    </lineage>
</organism>
<dbReference type="SUPFAM" id="SSF55073">
    <property type="entry name" value="Nucleotide cyclase"/>
    <property type="match status" value="1"/>
</dbReference>
<dbReference type="InterPro" id="IPR029016">
    <property type="entry name" value="GAF-like_dom_sf"/>
</dbReference>
<dbReference type="AlphaFoldDB" id="A0A2K8KL76"/>
<gene>
    <name evidence="3" type="ORF">REIFOR_00513</name>
</gene>
<sequence length="694" mass="77697">MNQEGIQRELEAALLCVRANPAKAYSLGQKALVRAQRNGWIGALALANLLLGWACCLQNRSDPAVEAFYRAISLFADAKDSEHLAHGYYGLGTVYGRIGEYSLAIAQYHKALSWIVRYELPAPWSVAIRIALTRALMNLGYWSDAEQELLKLQSLFDLANDDSVEIQLLVLRLAFYRGEHSQVRSQLQGCRETILALGGHFPALTLDYYQARYTAKYKRFKTGESQLSALWEDADRDNVDSYFLAFEASLDFLQSDQPKRGIHWLNLLVAEAPAPLSLKRQIHSTLANFYVSHRSHALASSHFQAAEKMAKQMRDSEVNLQWARFQAEAMHQSLRSQVAQTTKNNQILAESNALLQAVNRIAMAVNAALDPNALARRLREQLVGWIDAEVIGIAEVEHEQLVFDCLLDADQCLPPSSLLLTEDCSWSVRAVQQGRILFHNDRVQGEALVPAESPVPVRSASFTPLKCENRVIGLLSLQSRRANVFDARALSLLEYIAPVIGIALANLLNVRGRHELRGALTKQQQELDDVRKLIAHLADHDDLTGLPNRTSLPEHFTRWRRAGAFSCLLLRITNLDAVNNSTGYGMDEEILKVIGQRLRNRVRPDDLLMRVSHDQFLLFVQLMNSLSTLRDFAGQLRQMIEQPLRARDQTVAAEGQIGVVQCPDHGETLEELMSMAGLALGHSVHDDTGVFCVE</sequence>
<dbReference type="InterPro" id="IPR000160">
    <property type="entry name" value="GGDEF_dom"/>
</dbReference>
<dbReference type="InterPro" id="IPR019734">
    <property type="entry name" value="TPR_rpt"/>
</dbReference>
<keyword evidence="4" id="KW-1185">Reference proteome</keyword>
<dbReference type="KEGG" id="rfo:REIFOR_00513"/>
<dbReference type="SMART" id="SM00028">
    <property type="entry name" value="TPR"/>
    <property type="match status" value="3"/>
</dbReference>
<dbReference type="Proteomes" id="UP000229757">
    <property type="component" value="Chromosome"/>
</dbReference>
<dbReference type="InterPro" id="IPR029787">
    <property type="entry name" value="Nucleotide_cyclase"/>
</dbReference>
<dbReference type="PANTHER" id="PTHR33121">
    <property type="entry name" value="CYCLIC DI-GMP PHOSPHODIESTERASE PDEF"/>
    <property type="match status" value="1"/>
</dbReference>
<dbReference type="SUPFAM" id="SSF48452">
    <property type="entry name" value="TPR-like"/>
    <property type="match status" value="1"/>
</dbReference>
<dbReference type="PROSITE" id="PS50887">
    <property type="entry name" value="GGDEF"/>
    <property type="match status" value="1"/>
</dbReference>
<dbReference type="PROSITE" id="PS50005">
    <property type="entry name" value="TPR"/>
    <property type="match status" value="1"/>
</dbReference>
<protein>
    <submittedName>
        <fullName evidence="3">GGDEF / GAF / EAL domain protein</fullName>
    </submittedName>
</protein>
<feature type="domain" description="GGDEF" evidence="2">
    <location>
        <begin position="563"/>
        <end position="694"/>
    </location>
</feature>
<dbReference type="Pfam" id="PF13185">
    <property type="entry name" value="GAF_2"/>
    <property type="match status" value="1"/>
</dbReference>
<evidence type="ECO:0000256" key="1">
    <source>
        <dbReference type="PROSITE-ProRule" id="PRU00339"/>
    </source>
</evidence>
<dbReference type="RefSeq" id="WP_100256068.1">
    <property type="nucleotide sequence ID" value="NZ_CP011797.1"/>
</dbReference>
<dbReference type="InterPro" id="IPR043128">
    <property type="entry name" value="Rev_trsase/Diguanyl_cyclase"/>
</dbReference>
<dbReference type="PANTHER" id="PTHR33121:SF70">
    <property type="entry name" value="SIGNALING PROTEIN YKOW"/>
    <property type="match status" value="1"/>
</dbReference>
<dbReference type="OrthoDB" id="6189427at2"/>
<dbReference type="Gene3D" id="1.25.40.10">
    <property type="entry name" value="Tetratricopeptide repeat domain"/>
    <property type="match status" value="1"/>
</dbReference>
<accession>A0A2K8KL76</accession>
<dbReference type="Gene3D" id="3.30.70.270">
    <property type="match status" value="1"/>
</dbReference>